<proteinExistence type="predicted"/>
<feature type="domain" description="G5" evidence="2">
    <location>
        <begin position="379"/>
        <end position="459"/>
    </location>
</feature>
<dbReference type="InterPro" id="IPR052913">
    <property type="entry name" value="Glycopeptide_resist_protein"/>
</dbReference>
<evidence type="ECO:0000256" key="1">
    <source>
        <dbReference type="ARBA" id="ARBA00022729"/>
    </source>
</evidence>
<dbReference type="InterPro" id="IPR011098">
    <property type="entry name" value="G5_dom"/>
</dbReference>
<dbReference type="PANTHER" id="PTHR35788:SF1">
    <property type="entry name" value="EXPORTED PROTEIN"/>
    <property type="match status" value="1"/>
</dbReference>
<dbReference type="InterPro" id="IPR022029">
    <property type="entry name" value="YoaR-like_PG-bd"/>
</dbReference>
<dbReference type="Gene3D" id="2.20.230.10">
    <property type="entry name" value="Resuscitation-promoting factor rpfb"/>
    <property type="match status" value="1"/>
</dbReference>
<evidence type="ECO:0000313" key="3">
    <source>
        <dbReference type="EMBL" id="GFZ34438.1"/>
    </source>
</evidence>
<comment type="caution">
    <text evidence="3">The sequence shown here is derived from an EMBL/GenBank/DDBJ whole genome shotgun (WGS) entry which is preliminary data.</text>
</comment>
<dbReference type="PROSITE" id="PS51109">
    <property type="entry name" value="G5"/>
    <property type="match status" value="1"/>
</dbReference>
<evidence type="ECO:0000259" key="2">
    <source>
        <dbReference type="PROSITE" id="PS51109"/>
    </source>
</evidence>
<sequence length="460" mass="51359">MLSRAKKNSSRKSLVVAAATGVIVVVASAITYWYSIENYVKQWDSKVYSGVRIEGIDLSGKSKAEAVQLLNDELRKFTDDKKIIVKVQDKKFQLDYKTINPQYDIEAAVNEAIKYGKDKRLLAKKKLIKSYTVTNINMNFKYDSEELNKFEKNIASKIDRKPKDASINIINKAIKINEDQAGVVLNKELLDKNLKEALTGSWNKDIVVDGEIQVANAKINKEQLSKIDGVLSSFSTDYSTSTEARANNIAIAAKACNGKIVMPGDTFSYNATLGERTYEKGYREAPIYKNNEVVDDVGGGICQVSTTLYRAAMRANLKAVERHNHSFKATYSPLGLDATVTWGYLDYKFKNTYDFPIYIEAVISGRTVSFNIYGNKAGLGGKRYDLVSDAPTVTTAKVTEVNDPSLPEGQVVMDEKPIDGYKVRSYLVTYENGKEVAREAVAYDTYVKKDGVRRVGTKRE</sequence>
<protein>
    <submittedName>
        <fullName evidence="3">Exported protein</fullName>
    </submittedName>
</protein>
<keyword evidence="1" id="KW-0732">Signal</keyword>
<dbReference type="SMART" id="SM01208">
    <property type="entry name" value="G5"/>
    <property type="match status" value="1"/>
</dbReference>
<gene>
    <name evidence="3" type="ORF">CSC2_49640</name>
</gene>
<dbReference type="Pfam" id="PF07501">
    <property type="entry name" value="G5"/>
    <property type="match status" value="1"/>
</dbReference>
<organism evidence="3 4">
    <name type="scientific">Clostridium zeae</name>
    <dbReference type="NCBI Taxonomy" id="2759022"/>
    <lineage>
        <taxon>Bacteria</taxon>
        <taxon>Bacillati</taxon>
        <taxon>Bacillota</taxon>
        <taxon>Clostridia</taxon>
        <taxon>Eubacteriales</taxon>
        <taxon>Clostridiaceae</taxon>
        <taxon>Clostridium</taxon>
    </lineage>
</organism>
<dbReference type="Pfam" id="PF04294">
    <property type="entry name" value="VanW"/>
    <property type="match status" value="1"/>
</dbReference>
<keyword evidence="4" id="KW-1185">Reference proteome</keyword>
<dbReference type="Pfam" id="PF12229">
    <property type="entry name" value="PG_binding_4"/>
    <property type="match status" value="1"/>
</dbReference>
<dbReference type="EMBL" id="BMBA01000012">
    <property type="protein sequence ID" value="GFZ34438.1"/>
    <property type="molecule type" value="Genomic_DNA"/>
</dbReference>
<name>A0ABQ1EIH8_9CLOT</name>
<dbReference type="Proteomes" id="UP000663802">
    <property type="component" value="Unassembled WGS sequence"/>
</dbReference>
<dbReference type="InterPro" id="IPR007391">
    <property type="entry name" value="Vancomycin_resist_VanW"/>
</dbReference>
<accession>A0ABQ1EIH8</accession>
<evidence type="ECO:0000313" key="4">
    <source>
        <dbReference type="Proteomes" id="UP000663802"/>
    </source>
</evidence>
<dbReference type="RefSeq" id="WP_206872926.1">
    <property type="nucleotide sequence ID" value="NZ_BMBA01000012.1"/>
</dbReference>
<dbReference type="PANTHER" id="PTHR35788">
    <property type="entry name" value="EXPORTED PROTEIN-RELATED"/>
    <property type="match status" value="1"/>
</dbReference>
<reference evidence="3 4" key="1">
    <citation type="journal article" date="2021" name="Int. J. Syst. Evol. Microbiol.">
        <title>Clostridium zeae sp. nov., isolated from corn silage.</title>
        <authorList>
            <person name="Kobayashi H."/>
            <person name="Tanizawa Y."/>
            <person name="Yagura M."/>
            <person name="Sakamoto M."/>
            <person name="Ohkuma M."/>
            <person name="Tohno M."/>
        </authorList>
    </citation>
    <scope>NUCLEOTIDE SEQUENCE [LARGE SCALE GENOMIC DNA]</scope>
    <source>
        <strain evidence="3 4">CSC2</strain>
    </source>
</reference>